<dbReference type="OrthoDB" id="43744at2759"/>
<evidence type="ECO:0000256" key="1">
    <source>
        <dbReference type="ARBA" id="ARBA00000721"/>
    </source>
</evidence>
<name>A0A0C3EC84_9AGAM</name>
<evidence type="ECO:0000259" key="9">
    <source>
        <dbReference type="Pfam" id="PF00326"/>
    </source>
</evidence>
<evidence type="ECO:0000256" key="3">
    <source>
        <dbReference type="ARBA" id="ARBA00010040"/>
    </source>
</evidence>
<gene>
    <name evidence="11" type="ORF">SCLCIDRAFT_22710</name>
</gene>
<keyword evidence="6" id="KW-0963">Cytoplasm</keyword>
<dbReference type="InterPro" id="IPR029058">
    <property type="entry name" value="AB_hydrolase_fold"/>
</dbReference>
<dbReference type="STRING" id="1036808.A0A0C3EC84"/>
<dbReference type="GO" id="GO:0006508">
    <property type="term" value="P:proteolysis"/>
    <property type="evidence" value="ECO:0007669"/>
    <property type="project" value="InterPro"/>
</dbReference>
<organism evidence="11 12">
    <name type="scientific">Scleroderma citrinum Foug A</name>
    <dbReference type="NCBI Taxonomy" id="1036808"/>
    <lineage>
        <taxon>Eukaryota</taxon>
        <taxon>Fungi</taxon>
        <taxon>Dikarya</taxon>
        <taxon>Basidiomycota</taxon>
        <taxon>Agaricomycotina</taxon>
        <taxon>Agaricomycetes</taxon>
        <taxon>Agaricomycetidae</taxon>
        <taxon>Boletales</taxon>
        <taxon>Sclerodermatineae</taxon>
        <taxon>Sclerodermataceae</taxon>
        <taxon>Scleroderma</taxon>
    </lineage>
</organism>
<accession>A0A0C3EC84</accession>
<dbReference type="GO" id="GO:0004252">
    <property type="term" value="F:serine-type endopeptidase activity"/>
    <property type="evidence" value="ECO:0007669"/>
    <property type="project" value="TreeGrafter"/>
</dbReference>
<evidence type="ECO:0000259" key="10">
    <source>
        <dbReference type="Pfam" id="PF19283"/>
    </source>
</evidence>
<dbReference type="Gene3D" id="3.40.50.1820">
    <property type="entry name" value="alpha/beta hydrolase"/>
    <property type="match status" value="1"/>
</dbReference>
<dbReference type="InParanoid" id="A0A0C3EC84"/>
<dbReference type="GO" id="GO:0005737">
    <property type="term" value="C:cytoplasm"/>
    <property type="evidence" value="ECO:0007669"/>
    <property type="project" value="UniProtKB-SubCell"/>
</dbReference>
<dbReference type="HOGENOM" id="CLU_014230_1_0_1"/>
<evidence type="ECO:0000256" key="8">
    <source>
        <dbReference type="ARBA" id="ARBA00032829"/>
    </source>
</evidence>
<dbReference type="PANTHER" id="PTHR42776:SF4">
    <property type="entry name" value="ACYLAMINO-ACID-RELEASING ENZYME"/>
    <property type="match status" value="1"/>
</dbReference>
<dbReference type="Pfam" id="PF19283">
    <property type="entry name" value="APEH_N"/>
    <property type="match status" value="1"/>
</dbReference>
<evidence type="ECO:0000313" key="11">
    <source>
        <dbReference type="EMBL" id="KIM65541.1"/>
    </source>
</evidence>
<dbReference type="EC" id="3.4.19.1" evidence="5"/>
<dbReference type="Proteomes" id="UP000053989">
    <property type="component" value="Unassembled WGS sequence"/>
</dbReference>
<dbReference type="PANTHER" id="PTHR42776">
    <property type="entry name" value="SERINE PEPTIDASE S9 FAMILY MEMBER"/>
    <property type="match status" value="1"/>
</dbReference>
<reference evidence="11 12" key="1">
    <citation type="submission" date="2014-04" db="EMBL/GenBank/DDBJ databases">
        <authorList>
            <consortium name="DOE Joint Genome Institute"/>
            <person name="Kuo A."/>
            <person name="Kohler A."/>
            <person name="Nagy L.G."/>
            <person name="Floudas D."/>
            <person name="Copeland A."/>
            <person name="Barry K.W."/>
            <person name="Cichocki N."/>
            <person name="Veneault-Fourrey C."/>
            <person name="LaButti K."/>
            <person name="Lindquist E.A."/>
            <person name="Lipzen A."/>
            <person name="Lundell T."/>
            <person name="Morin E."/>
            <person name="Murat C."/>
            <person name="Sun H."/>
            <person name="Tunlid A."/>
            <person name="Henrissat B."/>
            <person name="Grigoriev I.V."/>
            <person name="Hibbett D.S."/>
            <person name="Martin F."/>
            <person name="Nordberg H.P."/>
            <person name="Cantor M.N."/>
            <person name="Hua S.X."/>
        </authorList>
    </citation>
    <scope>NUCLEOTIDE SEQUENCE [LARGE SCALE GENOMIC DNA]</scope>
    <source>
        <strain evidence="11 12">Foug A</strain>
    </source>
</reference>
<proteinExistence type="inferred from homology"/>
<evidence type="ECO:0000313" key="12">
    <source>
        <dbReference type="Proteomes" id="UP000053989"/>
    </source>
</evidence>
<dbReference type="GO" id="GO:0008242">
    <property type="term" value="F:omega peptidase activity"/>
    <property type="evidence" value="ECO:0007669"/>
    <property type="project" value="UniProtKB-EC"/>
</dbReference>
<dbReference type="Pfam" id="PF00326">
    <property type="entry name" value="Peptidase_S9"/>
    <property type="match status" value="1"/>
</dbReference>
<dbReference type="EMBL" id="KN822022">
    <property type="protein sequence ID" value="KIM65541.1"/>
    <property type="molecule type" value="Genomic_DNA"/>
</dbReference>
<keyword evidence="7" id="KW-0378">Hydrolase</keyword>
<evidence type="ECO:0000256" key="6">
    <source>
        <dbReference type="ARBA" id="ARBA00022490"/>
    </source>
</evidence>
<comment type="catalytic activity">
    <reaction evidence="1">
        <text>Cleavage of an N-acetyl or N-formyl amino acid from the N-terminus of a polypeptide.</text>
        <dbReference type="EC" id="3.4.19.1"/>
    </reaction>
</comment>
<reference evidence="12" key="2">
    <citation type="submission" date="2015-01" db="EMBL/GenBank/DDBJ databases">
        <title>Evolutionary Origins and Diversification of the Mycorrhizal Mutualists.</title>
        <authorList>
            <consortium name="DOE Joint Genome Institute"/>
            <consortium name="Mycorrhizal Genomics Consortium"/>
            <person name="Kohler A."/>
            <person name="Kuo A."/>
            <person name="Nagy L.G."/>
            <person name="Floudas D."/>
            <person name="Copeland A."/>
            <person name="Barry K.W."/>
            <person name="Cichocki N."/>
            <person name="Veneault-Fourrey C."/>
            <person name="LaButti K."/>
            <person name="Lindquist E.A."/>
            <person name="Lipzen A."/>
            <person name="Lundell T."/>
            <person name="Morin E."/>
            <person name="Murat C."/>
            <person name="Riley R."/>
            <person name="Ohm R."/>
            <person name="Sun H."/>
            <person name="Tunlid A."/>
            <person name="Henrissat B."/>
            <person name="Grigoriev I.V."/>
            <person name="Hibbett D.S."/>
            <person name="Martin F."/>
        </authorList>
    </citation>
    <scope>NUCLEOTIDE SEQUENCE [LARGE SCALE GENOMIC DNA]</scope>
    <source>
        <strain evidence="12">Foug A</strain>
    </source>
</reference>
<keyword evidence="12" id="KW-1185">Reference proteome</keyword>
<evidence type="ECO:0000256" key="2">
    <source>
        <dbReference type="ARBA" id="ARBA00004496"/>
    </source>
</evidence>
<dbReference type="InterPro" id="IPR001375">
    <property type="entry name" value="Peptidase_S9_cat"/>
</dbReference>
<evidence type="ECO:0000256" key="5">
    <source>
        <dbReference type="ARBA" id="ARBA00012917"/>
    </source>
</evidence>
<evidence type="ECO:0000256" key="7">
    <source>
        <dbReference type="ARBA" id="ARBA00022801"/>
    </source>
</evidence>
<dbReference type="SUPFAM" id="SSF53474">
    <property type="entry name" value="alpha/beta-Hydrolases"/>
    <property type="match status" value="1"/>
</dbReference>
<feature type="domain" description="Peptidase S9 prolyl oligopeptidase catalytic" evidence="9">
    <location>
        <begin position="524"/>
        <end position="728"/>
    </location>
</feature>
<comment type="subunit">
    <text evidence="4">Homotetramer.</text>
</comment>
<evidence type="ECO:0000256" key="4">
    <source>
        <dbReference type="ARBA" id="ARBA00011881"/>
    </source>
</evidence>
<comment type="similarity">
    <text evidence="3">Belongs to the peptidase S9C family.</text>
</comment>
<dbReference type="InterPro" id="IPR045550">
    <property type="entry name" value="AARE_N"/>
</dbReference>
<dbReference type="AlphaFoldDB" id="A0A0C3EC84"/>
<sequence length="731" mass="80253">MYYTQLAEIPLPTAAHFLASDSTSAVVRVTYSVRDHERNTKRPLVKTFTLSRPESHLSDWAILSSTVSYDSSDIQAFVLSPSKKYQAILRETCDPNDSGKKRFVEVWSNSKLEASLDVTKHHGPFHTDDFSKSLSFSPSETAFIYTAEANPDSADDIGDDPYLKFRYTPNFGEGLYTRKRPTLYIFRWREPTADTSVPTTRIPKKDLSLMAISLSQPPMIPVFFGQASFATESQIFATGYELTADGRILGIKACFNRPSSIWELFLPSQNGKPDAETISCTANKIEIPGRSCRSPRILFDKNRNPITVFWLSNPTFGPHASTVSLHSYNLIDKSPPSVLLASETSDNGDGFPGLYAEFNLLEDPFIEREGKGTCLITQSLWQSRTELVSVAVSDGYIFNETHHTPPDLPPFSNWNLLASDGYGSVVCSRSTPTSPPHVVLLNMEGNGSFGTPVIIDEPVLSTHLQQALDRLSASIIPIPHRYPTETIVIQSKESTEEQKPTCVTIIHGGPHTTSTTAFTPAVLALALEGYTVSMPNYTGSMGFGEKYIQKLLGKCGTLDVEDCIATVKELIKQGISAEGRQVVQGGSHGGFITAQLIGQYPGVFSAAVMRNPVISAGELAASDIPDWPYAEFGQPYGPDAHITPELYAKLYAASPIAHVDKVCTPVLLLIGEDDLRVPPSQGKGFYHALKGRGSVPVEMLVFPKESHPLEGVEAARVVVEATKDWFRRFVQ</sequence>
<comment type="subcellular location">
    <subcellularLocation>
        <location evidence="2">Cytoplasm</location>
    </subcellularLocation>
</comment>
<feature type="domain" description="Acylamino-acid-releasing enzyme N-terminal" evidence="10">
    <location>
        <begin position="15"/>
        <end position="439"/>
    </location>
</feature>
<protein>
    <recommendedName>
        <fullName evidence="5">acylaminoacyl-peptidase</fullName>
        <ecNumber evidence="5">3.4.19.1</ecNumber>
    </recommendedName>
    <alternativeName>
        <fullName evidence="8">Dipeptidyl-peptidase V</fullName>
    </alternativeName>
</protein>